<protein>
    <recommendedName>
        <fullName evidence="3">Arc family DNA-binding protein</fullName>
    </recommendedName>
</protein>
<keyword evidence="2" id="KW-1185">Reference proteome</keyword>
<dbReference type="InterPro" id="IPR010985">
    <property type="entry name" value="Ribbon_hlx_hlx"/>
</dbReference>
<dbReference type="EMBL" id="QFYS01000004">
    <property type="protein sequence ID" value="RAK65647.1"/>
    <property type="molecule type" value="Genomic_DNA"/>
</dbReference>
<gene>
    <name evidence="1" type="ORF">DJ019_11880</name>
</gene>
<comment type="caution">
    <text evidence="1">The sequence shown here is derived from an EMBL/GenBank/DDBJ whole genome shotgun (WGS) entry which is preliminary data.</text>
</comment>
<dbReference type="Gene3D" id="1.10.1220.10">
    <property type="entry name" value="Met repressor-like"/>
    <property type="match status" value="1"/>
</dbReference>
<evidence type="ECO:0000313" key="1">
    <source>
        <dbReference type="EMBL" id="RAK65647.1"/>
    </source>
</evidence>
<reference evidence="1 2" key="1">
    <citation type="submission" date="2018-05" db="EMBL/GenBank/DDBJ databases">
        <authorList>
            <person name="Lanie J.A."/>
            <person name="Ng W.-L."/>
            <person name="Kazmierczak K.M."/>
            <person name="Andrzejewski T.M."/>
            <person name="Davidsen T.M."/>
            <person name="Wayne K.J."/>
            <person name="Tettelin H."/>
            <person name="Glass J.I."/>
            <person name="Rusch D."/>
            <person name="Podicherti R."/>
            <person name="Tsui H.-C.T."/>
            <person name="Winkler M.E."/>
        </authorList>
    </citation>
    <scope>NUCLEOTIDE SEQUENCE [LARGE SCALE GENOMIC DNA]</scope>
    <source>
        <strain evidence="1 2">BUT-10</strain>
    </source>
</reference>
<dbReference type="AlphaFoldDB" id="A0A328BF98"/>
<dbReference type="InterPro" id="IPR013321">
    <property type="entry name" value="Arc_rbn_hlx_hlx"/>
</dbReference>
<dbReference type="OrthoDB" id="7566524at2"/>
<dbReference type="GO" id="GO:0006355">
    <property type="term" value="P:regulation of DNA-templated transcription"/>
    <property type="evidence" value="ECO:0007669"/>
    <property type="project" value="InterPro"/>
</dbReference>
<dbReference type="Proteomes" id="UP000249524">
    <property type="component" value="Unassembled WGS sequence"/>
</dbReference>
<evidence type="ECO:0008006" key="3">
    <source>
        <dbReference type="Google" id="ProtNLM"/>
    </source>
</evidence>
<sequence>MYHNSTTKSGALSDPIQLRLSPVMVLSLRTAAQAHGRSLHDEIRDRLERVDKFDLQIQGLRAELALQGAVDPRPEDRILHRLLQLLGMVAEVLSFLRRSRPVDIEAAQREVERHKLPVWARRREDR</sequence>
<accession>A0A328BF98</accession>
<proteinExistence type="predicted"/>
<dbReference type="SUPFAM" id="SSF47598">
    <property type="entry name" value="Ribbon-helix-helix"/>
    <property type="match status" value="1"/>
</dbReference>
<dbReference type="RefSeq" id="WP_111276243.1">
    <property type="nucleotide sequence ID" value="NZ_QFYS01000004.1"/>
</dbReference>
<evidence type="ECO:0000313" key="2">
    <source>
        <dbReference type="Proteomes" id="UP000249524"/>
    </source>
</evidence>
<name>A0A328BF98_9CAUL</name>
<organism evidence="1 2">
    <name type="scientific">Phenylobacterium kunshanense</name>
    <dbReference type="NCBI Taxonomy" id="1445034"/>
    <lineage>
        <taxon>Bacteria</taxon>
        <taxon>Pseudomonadati</taxon>
        <taxon>Pseudomonadota</taxon>
        <taxon>Alphaproteobacteria</taxon>
        <taxon>Caulobacterales</taxon>
        <taxon>Caulobacteraceae</taxon>
        <taxon>Phenylobacterium</taxon>
    </lineage>
</organism>